<dbReference type="Proteomes" id="UP001157914">
    <property type="component" value="Unassembled WGS sequence"/>
</dbReference>
<comment type="caution">
    <text evidence="1">The sequence shown here is derived from an EMBL/GenBank/DDBJ whole genome shotgun (WGS) entry which is preliminary data.</text>
</comment>
<sequence>MEDFLYCTTLAGEAAKLISVLGVSRPEIANPVVWQQAAEDCVLARMKSLRLIGGLPRHKAPLSKDERIDRLHMLLQLWSDGCTCAVDEDLFADILNRRKMNSSTAPAT</sequence>
<dbReference type="RefSeq" id="WP_155193850.1">
    <property type="nucleotide sequence ID" value="NZ_BAAAEA010000002.1"/>
</dbReference>
<evidence type="ECO:0000313" key="2">
    <source>
        <dbReference type="Proteomes" id="UP001157914"/>
    </source>
</evidence>
<dbReference type="EMBL" id="FXTT01000003">
    <property type="protein sequence ID" value="SMP24396.1"/>
    <property type="molecule type" value="Genomic_DNA"/>
</dbReference>
<name>A0ABY1P1P8_9HYPH</name>
<organism evidence="1 2">
    <name type="scientific">Roseibium denhamense</name>
    <dbReference type="NCBI Taxonomy" id="76305"/>
    <lineage>
        <taxon>Bacteria</taxon>
        <taxon>Pseudomonadati</taxon>
        <taxon>Pseudomonadota</taxon>
        <taxon>Alphaproteobacteria</taxon>
        <taxon>Hyphomicrobiales</taxon>
        <taxon>Stappiaceae</taxon>
        <taxon>Roseibium</taxon>
    </lineage>
</organism>
<gene>
    <name evidence="1" type="ORF">SAMN06265374_2432</name>
</gene>
<keyword evidence="2" id="KW-1185">Reference proteome</keyword>
<reference evidence="1 2" key="1">
    <citation type="submission" date="2017-05" db="EMBL/GenBank/DDBJ databases">
        <authorList>
            <person name="Varghese N."/>
            <person name="Submissions S."/>
        </authorList>
    </citation>
    <scope>NUCLEOTIDE SEQUENCE [LARGE SCALE GENOMIC DNA]</scope>
    <source>
        <strain evidence="1 2">DSM 15949</strain>
    </source>
</reference>
<protein>
    <submittedName>
        <fullName evidence="1">Uncharacterized protein</fullName>
    </submittedName>
</protein>
<proteinExistence type="predicted"/>
<accession>A0ABY1P1P8</accession>
<evidence type="ECO:0000313" key="1">
    <source>
        <dbReference type="EMBL" id="SMP24396.1"/>
    </source>
</evidence>